<dbReference type="InterPro" id="IPR036513">
    <property type="entry name" value="STAS_dom_sf"/>
</dbReference>
<dbReference type="EMBL" id="JRTT01000040">
    <property type="protein sequence ID" value="KHD74609.1"/>
    <property type="molecule type" value="Genomic_DNA"/>
</dbReference>
<dbReference type="PROSITE" id="PS50801">
    <property type="entry name" value="STAS"/>
    <property type="match status" value="1"/>
</dbReference>
<name>A0A0A6UJW4_ACTUT</name>
<dbReference type="InterPro" id="IPR003594">
    <property type="entry name" value="HATPase_dom"/>
</dbReference>
<proteinExistence type="predicted"/>
<keyword evidence="1" id="KW-0418">Kinase</keyword>
<accession>A0A0A6UJW4</accession>
<keyword evidence="4" id="KW-1185">Reference proteome</keyword>
<dbReference type="STRING" id="1869.MB27_27830"/>
<dbReference type="Proteomes" id="UP000054537">
    <property type="component" value="Unassembled WGS sequence"/>
</dbReference>
<evidence type="ECO:0000313" key="3">
    <source>
        <dbReference type="EMBL" id="KHD74609.1"/>
    </source>
</evidence>
<evidence type="ECO:0000313" key="4">
    <source>
        <dbReference type="Proteomes" id="UP000054537"/>
    </source>
</evidence>
<comment type="caution">
    <text evidence="3">The sequence shown here is derived from an EMBL/GenBank/DDBJ whole genome shotgun (WGS) entry which is preliminary data.</text>
</comment>
<reference evidence="3 4" key="1">
    <citation type="submission" date="2014-10" db="EMBL/GenBank/DDBJ databases">
        <title>Draft genome sequence of Actinoplanes utahensis NRRL 12052.</title>
        <authorList>
            <person name="Velasco-Bucheli B."/>
            <person name="del Cerro C."/>
            <person name="Hormigo D."/>
            <person name="Garcia J.L."/>
            <person name="Acebal C."/>
            <person name="Arroyo M."/>
            <person name="de la Mata I."/>
        </authorList>
    </citation>
    <scope>NUCLEOTIDE SEQUENCE [LARGE SCALE GENOMIC DNA]</scope>
    <source>
        <strain evidence="3 4">NRRL 12052</strain>
    </source>
</reference>
<dbReference type="eggNOG" id="COG3920">
    <property type="taxonomic scope" value="Bacteria"/>
</dbReference>
<dbReference type="OrthoDB" id="3364147at2"/>
<organism evidence="3 4">
    <name type="scientific">Actinoplanes utahensis</name>
    <dbReference type="NCBI Taxonomy" id="1869"/>
    <lineage>
        <taxon>Bacteria</taxon>
        <taxon>Bacillati</taxon>
        <taxon>Actinomycetota</taxon>
        <taxon>Actinomycetes</taxon>
        <taxon>Micromonosporales</taxon>
        <taxon>Micromonosporaceae</taxon>
        <taxon>Actinoplanes</taxon>
    </lineage>
</organism>
<dbReference type="PANTHER" id="PTHR35526:SF3">
    <property type="entry name" value="ANTI-SIGMA-F FACTOR RSBW"/>
    <property type="match status" value="1"/>
</dbReference>
<dbReference type="Pfam" id="PF13581">
    <property type="entry name" value="HATPase_c_2"/>
    <property type="match status" value="1"/>
</dbReference>
<dbReference type="Gene3D" id="3.30.565.10">
    <property type="entry name" value="Histidine kinase-like ATPase, C-terminal domain"/>
    <property type="match status" value="1"/>
</dbReference>
<dbReference type="PANTHER" id="PTHR35526">
    <property type="entry name" value="ANTI-SIGMA-F FACTOR RSBW-RELATED"/>
    <property type="match status" value="1"/>
</dbReference>
<feature type="domain" description="STAS" evidence="2">
    <location>
        <begin position="18"/>
        <end position="91"/>
    </location>
</feature>
<dbReference type="GO" id="GO:0004674">
    <property type="term" value="F:protein serine/threonine kinase activity"/>
    <property type="evidence" value="ECO:0007669"/>
    <property type="project" value="UniProtKB-KW"/>
</dbReference>
<dbReference type="InterPro" id="IPR036890">
    <property type="entry name" value="HATPase_C_sf"/>
</dbReference>
<protein>
    <submittedName>
        <fullName evidence="3">ATPase</fullName>
    </submittedName>
</protein>
<evidence type="ECO:0000256" key="1">
    <source>
        <dbReference type="ARBA" id="ARBA00022527"/>
    </source>
</evidence>
<dbReference type="InterPro" id="IPR002645">
    <property type="entry name" value="STAS_dom"/>
</dbReference>
<dbReference type="SUPFAM" id="SSF55874">
    <property type="entry name" value="ATPase domain of HSP90 chaperone/DNA topoisomerase II/histidine kinase"/>
    <property type="match status" value="1"/>
</dbReference>
<dbReference type="InterPro" id="IPR050267">
    <property type="entry name" value="Anti-sigma-factor_SerPK"/>
</dbReference>
<sequence length="242" mass="25809">MSIRCETHGDGTNLTATVSGRLTLTDVVSLRDSLLKCLAEQPDALLIDLARLEVDQPLALSVFTVVLRQAARWPGTPVLLCGPTPATRRHLVIGAHQRLPLFAGIAEALAQVHNERITVPSLNEQLLPLSGAPRHARDVATEACLRWDLPDLVGAASLIANELVANVVDHAGTMMTLHLSLRARHLNIAVRDGSPALPVPPVDVNPDSLGGRGLLLINELASAWGCLPSADGKVVWAAIRRP</sequence>
<dbReference type="RefSeq" id="WP_043529168.1">
    <property type="nucleotide sequence ID" value="NZ_BAABKU010000037.1"/>
</dbReference>
<dbReference type="CDD" id="cd16936">
    <property type="entry name" value="HATPase_RsbW-like"/>
    <property type="match status" value="1"/>
</dbReference>
<dbReference type="AlphaFoldDB" id="A0A0A6UJW4"/>
<evidence type="ECO:0000259" key="2">
    <source>
        <dbReference type="PROSITE" id="PS50801"/>
    </source>
</evidence>
<keyword evidence="1" id="KW-0723">Serine/threonine-protein kinase</keyword>
<dbReference type="SUPFAM" id="SSF52091">
    <property type="entry name" value="SpoIIaa-like"/>
    <property type="match status" value="1"/>
</dbReference>
<keyword evidence="1" id="KW-0808">Transferase</keyword>
<dbReference type="Gene3D" id="3.30.750.24">
    <property type="entry name" value="STAS domain"/>
    <property type="match status" value="1"/>
</dbReference>
<gene>
    <name evidence="3" type="ORF">MB27_27830</name>
</gene>